<dbReference type="RefSeq" id="WP_174406035.1">
    <property type="nucleotide sequence ID" value="NZ_BLVO01000013.1"/>
</dbReference>
<keyword evidence="2" id="KW-1185">Reference proteome</keyword>
<dbReference type="AlphaFoldDB" id="A0A7J0BMM0"/>
<gene>
    <name evidence="1" type="ORF">DSM101010T_28070</name>
</gene>
<name>A0A7J0BMM0_9BACT</name>
<sequence length="108" mass="12100">MQEYTIEAMVAERVETVYSGQRVVHVSAADILILMEGKRAIARSAQKVAEAVGVRGQDVVNNLFGNMYYVEPSGTLVMAIYMPEHGLELFAEVPARMWTFKGQSRYLN</sequence>
<organism evidence="1 2">
    <name type="scientific">Desulfovibrio subterraneus</name>
    <dbReference type="NCBI Taxonomy" id="2718620"/>
    <lineage>
        <taxon>Bacteria</taxon>
        <taxon>Pseudomonadati</taxon>
        <taxon>Thermodesulfobacteriota</taxon>
        <taxon>Desulfovibrionia</taxon>
        <taxon>Desulfovibrionales</taxon>
        <taxon>Desulfovibrionaceae</taxon>
        <taxon>Desulfovibrio</taxon>
    </lineage>
</organism>
<proteinExistence type="predicted"/>
<protein>
    <submittedName>
        <fullName evidence="1">Uncharacterized protein</fullName>
    </submittedName>
</protein>
<comment type="caution">
    <text evidence="1">The sequence shown here is derived from an EMBL/GenBank/DDBJ whole genome shotgun (WGS) entry which is preliminary data.</text>
</comment>
<dbReference type="EMBL" id="BLVO01000013">
    <property type="protein sequence ID" value="GFM34442.1"/>
    <property type="molecule type" value="Genomic_DNA"/>
</dbReference>
<evidence type="ECO:0000313" key="1">
    <source>
        <dbReference type="EMBL" id="GFM34442.1"/>
    </source>
</evidence>
<reference evidence="1 2" key="1">
    <citation type="submission" date="2020-05" db="EMBL/GenBank/DDBJ databases">
        <title>Draft genome sequence of Desulfovibrio sp. strain HN2T.</title>
        <authorList>
            <person name="Ueno A."/>
            <person name="Tamazawa S."/>
            <person name="Tamamura S."/>
            <person name="Murakami T."/>
            <person name="Kiyama T."/>
            <person name="Inomata H."/>
            <person name="Amano Y."/>
            <person name="Miyakawa K."/>
            <person name="Tamaki H."/>
            <person name="Naganuma T."/>
            <person name="Kaneko K."/>
        </authorList>
    </citation>
    <scope>NUCLEOTIDE SEQUENCE [LARGE SCALE GENOMIC DNA]</scope>
    <source>
        <strain evidence="1 2">HN2</strain>
    </source>
</reference>
<accession>A0A7J0BMM0</accession>
<evidence type="ECO:0000313" key="2">
    <source>
        <dbReference type="Proteomes" id="UP000503840"/>
    </source>
</evidence>
<dbReference type="Proteomes" id="UP000503840">
    <property type="component" value="Unassembled WGS sequence"/>
</dbReference>